<organism evidence="2 3">
    <name type="scientific">Dreissena polymorpha</name>
    <name type="common">Zebra mussel</name>
    <name type="synonym">Mytilus polymorpha</name>
    <dbReference type="NCBI Taxonomy" id="45954"/>
    <lineage>
        <taxon>Eukaryota</taxon>
        <taxon>Metazoa</taxon>
        <taxon>Spiralia</taxon>
        <taxon>Lophotrochozoa</taxon>
        <taxon>Mollusca</taxon>
        <taxon>Bivalvia</taxon>
        <taxon>Autobranchia</taxon>
        <taxon>Heteroconchia</taxon>
        <taxon>Euheterodonta</taxon>
        <taxon>Imparidentia</taxon>
        <taxon>Neoheterodontei</taxon>
        <taxon>Myida</taxon>
        <taxon>Dreissenoidea</taxon>
        <taxon>Dreissenidae</taxon>
        <taxon>Dreissena</taxon>
    </lineage>
</organism>
<feature type="region of interest" description="Disordered" evidence="1">
    <location>
        <begin position="1"/>
        <end position="44"/>
    </location>
</feature>
<accession>A0A9D4LSS1</accession>
<evidence type="ECO:0000313" key="3">
    <source>
        <dbReference type="Proteomes" id="UP000828390"/>
    </source>
</evidence>
<dbReference type="AlphaFoldDB" id="A0A9D4LSS1"/>
<feature type="compositionally biased region" description="Polar residues" evidence="1">
    <location>
        <begin position="30"/>
        <end position="44"/>
    </location>
</feature>
<comment type="caution">
    <text evidence="2">The sequence shown here is derived from an EMBL/GenBank/DDBJ whole genome shotgun (WGS) entry which is preliminary data.</text>
</comment>
<gene>
    <name evidence="2" type="ORF">DPMN_027384</name>
</gene>
<keyword evidence="3" id="KW-1185">Reference proteome</keyword>
<reference evidence="2" key="1">
    <citation type="journal article" date="2019" name="bioRxiv">
        <title>The Genome of the Zebra Mussel, Dreissena polymorpha: A Resource for Invasive Species Research.</title>
        <authorList>
            <person name="McCartney M.A."/>
            <person name="Auch B."/>
            <person name="Kono T."/>
            <person name="Mallez S."/>
            <person name="Zhang Y."/>
            <person name="Obille A."/>
            <person name="Becker A."/>
            <person name="Abrahante J.E."/>
            <person name="Garbe J."/>
            <person name="Badalamenti J.P."/>
            <person name="Herman A."/>
            <person name="Mangelson H."/>
            <person name="Liachko I."/>
            <person name="Sullivan S."/>
            <person name="Sone E.D."/>
            <person name="Koren S."/>
            <person name="Silverstein K.A.T."/>
            <person name="Beckman K.B."/>
            <person name="Gohl D.M."/>
        </authorList>
    </citation>
    <scope>NUCLEOTIDE SEQUENCE</scope>
    <source>
        <strain evidence="2">Duluth1</strain>
        <tissue evidence="2">Whole animal</tissue>
    </source>
</reference>
<protein>
    <submittedName>
        <fullName evidence="2">Uncharacterized protein</fullName>
    </submittedName>
</protein>
<evidence type="ECO:0000313" key="2">
    <source>
        <dbReference type="EMBL" id="KAH3864367.1"/>
    </source>
</evidence>
<dbReference type="Proteomes" id="UP000828390">
    <property type="component" value="Unassembled WGS sequence"/>
</dbReference>
<feature type="compositionally biased region" description="Polar residues" evidence="1">
    <location>
        <begin position="1"/>
        <end position="14"/>
    </location>
</feature>
<evidence type="ECO:0000256" key="1">
    <source>
        <dbReference type="SAM" id="MobiDB-lite"/>
    </source>
</evidence>
<sequence>MMATLQTGSSTGVLRSTRRANAGWPGIDGSLQTPSGRQVPAVSTQKVTEYDLRLDKSLAKKLSAARLEKNMPTRAVD</sequence>
<name>A0A9D4LSS1_DREPO</name>
<proteinExistence type="predicted"/>
<dbReference type="EMBL" id="JAIWYP010000002">
    <property type="protein sequence ID" value="KAH3864367.1"/>
    <property type="molecule type" value="Genomic_DNA"/>
</dbReference>
<reference evidence="2" key="2">
    <citation type="submission" date="2020-11" db="EMBL/GenBank/DDBJ databases">
        <authorList>
            <person name="McCartney M.A."/>
            <person name="Auch B."/>
            <person name="Kono T."/>
            <person name="Mallez S."/>
            <person name="Becker A."/>
            <person name="Gohl D.M."/>
            <person name="Silverstein K.A.T."/>
            <person name="Koren S."/>
            <person name="Bechman K.B."/>
            <person name="Herman A."/>
            <person name="Abrahante J.E."/>
            <person name="Garbe J."/>
        </authorList>
    </citation>
    <scope>NUCLEOTIDE SEQUENCE</scope>
    <source>
        <strain evidence="2">Duluth1</strain>
        <tissue evidence="2">Whole animal</tissue>
    </source>
</reference>